<proteinExistence type="predicted"/>
<dbReference type="RefSeq" id="WP_062591945.1">
    <property type="nucleotide sequence ID" value="NZ_LQZQ01000045.1"/>
</dbReference>
<evidence type="ECO:0008006" key="6">
    <source>
        <dbReference type="Google" id="ProtNLM"/>
    </source>
</evidence>
<sequence length="495" mass="56744">MYPKIKKWIGVFVYPFFILTQVSSFAQSQTPNFDLAYHTTLNLNFKASKSILSSLESTEIPMSELYIANLNDVLELIFSEDEERYDVLKKNESERLKQLENTSTESPYIDFFRAEIKMQWAFVKLKFGNTLNGVWGLRNAYKITEDNIDKYPDFKLNFKTMGLLQVIFGAVPDNQQWILNVLGLEGDVENGLMHLKELSKESTPFTLEATLISSMIESYLLEQHEEALENLKNNTSNQKTMAEVYISSLILMKAHNANEAAQLLAEALENQEARAPLLFEYLLAEALFQGGMYNQAKTHYLEYINQFKGRNQLKDSRMKVAMCEYFLGKNTSFKQYWEEAKTTEGATSEADKNASAILEADALPNFKLLQIRYAIDGGYYTLASKAISKLNLEKLTIMEVHEITYRKARLAQLKSNYAEAMELYEEVTSNANILPESYFIPNSFLQMGYIKLEEKDNEQAKAYFNKVLEFKKHPYKNSLDSKAKIALATIDGAND</sequence>
<evidence type="ECO:0000256" key="1">
    <source>
        <dbReference type="PROSITE-ProRule" id="PRU00339"/>
    </source>
</evidence>
<organism evidence="4 5">
    <name type="scientific">Roseivirga ehrenbergii (strain DSM 102268 / JCM 13514 / KCTC 12282 / NCIMB 14502 / KMM 6017)</name>
    <dbReference type="NCBI Taxonomy" id="279360"/>
    <lineage>
        <taxon>Bacteria</taxon>
        <taxon>Pseudomonadati</taxon>
        <taxon>Bacteroidota</taxon>
        <taxon>Cytophagia</taxon>
        <taxon>Cytophagales</taxon>
        <taxon>Roseivirgaceae</taxon>
        <taxon>Roseivirga</taxon>
    </lineage>
</organism>
<accession>A0A150X7I4</accession>
<dbReference type="PROSITE" id="PS50005">
    <property type="entry name" value="TPR"/>
    <property type="match status" value="1"/>
</dbReference>
<keyword evidence="3" id="KW-0732">Signal</keyword>
<dbReference type="Gene3D" id="1.25.40.10">
    <property type="entry name" value="Tetratricopeptide repeat domain"/>
    <property type="match status" value="2"/>
</dbReference>
<protein>
    <recommendedName>
        <fullName evidence="6">Tetratricopeptide repeat protein</fullName>
    </recommendedName>
</protein>
<keyword evidence="2" id="KW-0175">Coiled coil</keyword>
<comment type="caution">
    <text evidence="4">The sequence shown here is derived from an EMBL/GenBank/DDBJ whole genome shotgun (WGS) entry which is preliminary data.</text>
</comment>
<feature type="repeat" description="TPR" evidence="1">
    <location>
        <begin position="441"/>
        <end position="474"/>
    </location>
</feature>
<feature type="coiled-coil region" evidence="2">
    <location>
        <begin position="221"/>
        <end position="274"/>
    </location>
</feature>
<evidence type="ECO:0000256" key="2">
    <source>
        <dbReference type="SAM" id="Coils"/>
    </source>
</evidence>
<evidence type="ECO:0000256" key="3">
    <source>
        <dbReference type="SAM" id="SignalP"/>
    </source>
</evidence>
<keyword evidence="1" id="KW-0802">TPR repeat</keyword>
<dbReference type="EMBL" id="LQZQ01000045">
    <property type="protein sequence ID" value="KYG74695.1"/>
    <property type="molecule type" value="Genomic_DNA"/>
</dbReference>
<dbReference type="STRING" id="279360.MB14_05690"/>
<dbReference type="Proteomes" id="UP000075583">
    <property type="component" value="Unassembled WGS sequence"/>
</dbReference>
<feature type="chain" id="PRO_5007574335" description="Tetratricopeptide repeat protein" evidence="3">
    <location>
        <begin position="27"/>
        <end position="495"/>
    </location>
</feature>
<dbReference type="OrthoDB" id="1466726at2"/>
<evidence type="ECO:0000313" key="4">
    <source>
        <dbReference type="EMBL" id="KYG74695.1"/>
    </source>
</evidence>
<dbReference type="AlphaFoldDB" id="A0A150X7I4"/>
<reference evidence="4" key="1">
    <citation type="submission" date="2016-01" db="EMBL/GenBank/DDBJ databases">
        <title>Genome sequencing of Roseivirga ehrenbergii KMM 6017.</title>
        <authorList>
            <person name="Selvaratnam C."/>
            <person name="Thevarajoo S."/>
            <person name="Goh K.M."/>
            <person name="Ee R."/>
            <person name="Chan K.-G."/>
            <person name="Chong C.S."/>
        </authorList>
    </citation>
    <scope>NUCLEOTIDE SEQUENCE [LARGE SCALE GENOMIC DNA]</scope>
    <source>
        <strain evidence="4">KMM 6017</strain>
    </source>
</reference>
<dbReference type="InterPro" id="IPR011990">
    <property type="entry name" value="TPR-like_helical_dom_sf"/>
</dbReference>
<dbReference type="InterPro" id="IPR019734">
    <property type="entry name" value="TPR_rpt"/>
</dbReference>
<keyword evidence="5" id="KW-1185">Reference proteome</keyword>
<evidence type="ECO:0000313" key="5">
    <source>
        <dbReference type="Proteomes" id="UP000075583"/>
    </source>
</evidence>
<name>A0A150X7I4_ROSEK</name>
<gene>
    <name evidence="4" type="ORF">MB14_05690</name>
</gene>
<dbReference type="SUPFAM" id="SSF48452">
    <property type="entry name" value="TPR-like"/>
    <property type="match status" value="1"/>
</dbReference>
<feature type="signal peptide" evidence="3">
    <location>
        <begin position="1"/>
        <end position="26"/>
    </location>
</feature>